<dbReference type="EMBL" id="CAJNNV010031613">
    <property type="protein sequence ID" value="CAE8637076.1"/>
    <property type="molecule type" value="Genomic_DNA"/>
</dbReference>
<dbReference type="InterPro" id="IPR050904">
    <property type="entry name" value="Adhesion/Biosynth-related"/>
</dbReference>
<dbReference type="OrthoDB" id="447425at2759"/>
<dbReference type="Pfam" id="PF02469">
    <property type="entry name" value="Fasciclin"/>
    <property type="match status" value="1"/>
</dbReference>
<evidence type="ECO:0000313" key="2">
    <source>
        <dbReference type="EMBL" id="CAE8584548.1"/>
    </source>
</evidence>
<sequence>MGRRPVKASRGAAVVRCAESIAATAIANGSFTTLVAALQKADLVDTLSGSTEFTVFAPTDAAFSDLLEQLGVTAEQLLANPDLKDILLYHVTAGTAMSSALSDGQKVTTVQGGDLSVKIGGGKVQVGDATVTAADLACSNGVIHVIDKVLMPPAKA</sequence>
<evidence type="ECO:0000313" key="3">
    <source>
        <dbReference type="EMBL" id="CAE8637076.1"/>
    </source>
</evidence>
<accession>A0A813HHW3</accession>
<evidence type="ECO:0000313" key="4">
    <source>
        <dbReference type="Proteomes" id="UP000654075"/>
    </source>
</evidence>
<dbReference type="OMA" id="NGPHNIQ"/>
<dbReference type="SMART" id="SM00554">
    <property type="entry name" value="FAS1"/>
    <property type="match status" value="1"/>
</dbReference>
<dbReference type="InterPro" id="IPR036378">
    <property type="entry name" value="FAS1_dom_sf"/>
</dbReference>
<dbReference type="InterPro" id="IPR000782">
    <property type="entry name" value="FAS1_domain"/>
</dbReference>
<protein>
    <recommendedName>
        <fullName evidence="1">FAS1 domain-containing protein</fullName>
    </recommendedName>
</protein>
<name>A0A813HHW3_POLGL</name>
<evidence type="ECO:0000259" key="1">
    <source>
        <dbReference type="PROSITE" id="PS50213"/>
    </source>
</evidence>
<dbReference type="SUPFAM" id="SSF82153">
    <property type="entry name" value="FAS1 domain"/>
    <property type="match status" value="1"/>
</dbReference>
<reference evidence="3" key="1">
    <citation type="submission" date="2021-02" db="EMBL/GenBank/DDBJ databases">
        <authorList>
            <person name="Dougan E. K."/>
            <person name="Rhodes N."/>
            <person name="Thang M."/>
            <person name="Chan C."/>
        </authorList>
    </citation>
    <scope>NUCLEOTIDE SEQUENCE</scope>
</reference>
<gene>
    <name evidence="2" type="ORF">PGLA1383_LOCUS3480</name>
    <name evidence="3" type="ORF">PGLA1383_LOCUS52475</name>
</gene>
<dbReference type="GO" id="GO:0005615">
    <property type="term" value="C:extracellular space"/>
    <property type="evidence" value="ECO:0007669"/>
    <property type="project" value="TreeGrafter"/>
</dbReference>
<feature type="domain" description="FAS1" evidence="1">
    <location>
        <begin position="18"/>
        <end position="150"/>
    </location>
</feature>
<dbReference type="AlphaFoldDB" id="A0A813HHW3"/>
<dbReference type="Gene3D" id="2.30.180.10">
    <property type="entry name" value="FAS1 domain"/>
    <property type="match status" value="1"/>
</dbReference>
<organism evidence="3 4">
    <name type="scientific">Polarella glacialis</name>
    <name type="common">Dinoflagellate</name>
    <dbReference type="NCBI Taxonomy" id="89957"/>
    <lineage>
        <taxon>Eukaryota</taxon>
        <taxon>Sar</taxon>
        <taxon>Alveolata</taxon>
        <taxon>Dinophyceae</taxon>
        <taxon>Suessiales</taxon>
        <taxon>Suessiaceae</taxon>
        <taxon>Polarella</taxon>
    </lineage>
</organism>
<comment type="caution">
    <text evidence="3">The sequence shown here is derived from an EMBL/GenBank/DDBJ whole genome shotgun (WGS) entry which is preliminary data.</text>
</comment>
<keyword evidence="4" id="KW-1185">Reference proteome</keyword>
<dbReference type="EMBL" id="CAJNNV010001224">
    <property type="protein sequence ID" value="CAE8584548.1"/>
    <property type="molecule type" value="Genomic_DNA"/>
</dbReference>
<dbReference type="PANTHER" id="PTHR10900:SF77">
    <property type="entry name" value="FI19380P1"/>
    <property type="match status" value="1"/>
</dbReference>
<dbReference type="FunFam" id="2.30.180.10:FF:000032">
    <property type="entry name" value="Fasciclin domain-containing protein, putative"/>
    <property type="match status" value="1"/>
</dbReference>
<dbReference type="PANTHER" id="PTHR10900">
    <property type="entry name" value="PERIOSTIN-RELATED"/>
    <property type="match status" value="1"/>
</dbReference>
<dbReference type="PROSITE" id="PS50213">
    <property type="entry name" value="FAS1"/>
    <property type="match status" value="1"/>
</dbReference>
<proteinExistence type="predicted"/>
<dbReference type="Proteomes" id="UP000654075">
    <property type="component" value="Unassembled WGS sequence"/>
</dbReference>